<dbReference type="PATRIC" id="fig|216942.3.peg.241"/>
<feature type="domain" description="ABC transporter" evidence="5">
    <location>
        <begin position="6"/>
        <end position="243"/>
    </location>
</feature>
<evidence type="ECO:0000256" key="3">
    <source>
        <dbReference type="ARBA" id="ARBA00022741"/>
    </source>
</evidence>
<dbReference type="GO" id="GO:0016887">
    <property type="term" value="F:ATP hydrolysis activity"/>
    <property type="evidence" value="ECO:0007669"/>
    <property type="project" value="InterPro"/>
</dbReference>
<dbReference type="InterPro" id="IPR003439">
    <property type="entry name" value="ABC_transporter-like_ATP-bd"/>
</dbReference>
<dbReference type="Proteomes" id="UP000067476">
    <property type="component" value="Chromosome"/>
</dbReference>
<dbReference type="AlphaFoldDB" id="A0A0K1W131"/>
<dbReference type="SUPFAM" id="SSF52540">
    <property type="entry name" value="P-loop containing nucleoside triphosphate hydrolases"/>
    <property type="match status" value="1"/>
</dbReference>
<keyword evidence="2" id="KW-0813">Transport</keyword>
<reference evidence="6 7" key="1">
    <citation type="journal article" date="2015" name="Genome Announc.">
        <title>Complete Genome Sequence of Spiroplasma litorale TN-1T (DSM 21781), a Bacterium Isolated from a Green-Eyed Horsefly (Tabanus nigrovittatus).</title>
        <authorList>
            <person name="Lo W.S."/>
            <person name="Lai Y.C."/>
            <person name="Lien Y.W."/>
            <person name="Wang T.H."/>
            <person name="Kuo C.H."/>
        </authorList>
    </citation>
    <scope>NUCLEOTIDE SEQUENCE [LARGE SCALE GENOMIC DNA]</scope>
    <source>
        <strain evidence="6 7">TN-1</strain>
    </source>
</reference>
<evidence type="ECO:0000313" key="7">
    <source>
        <dbReference type="Proteomes" id="UP000067476"/>
    </source>
</evidence>
<evidence type="ECO:0000256" key="2">
    <source>
        <dbReference type="ARBA" id="ARBA00022448"/>
    </source>
</evidence>
<dbReference type="InterPro" id="IPR027417">
    <property type="entry name" value="P-loop_NTPase"/>
</dbReference>
<dbReference type="KEGG" id="sll:SLITO_v1c02390"/>
<dbReference type="InterPro" id="IPR003593">
    <property type="entry name" value="AAA+_ATPase"/>
</dbReference>
<dbReference type="PANTHER" id="PTHR43335:SF4">
    <property type="entry name" value="ABC TRANSPORTER, ATP-BINDING PROTEIN"/>
    <property type="match status" value="1"/>
</dbReference>
<evidence type="ECO:0000256" key="4">
    <source>
        <dbReference type="ARBA" id="ARBA00022840"/>
    </source>
</evidence>
<keyword evidence="3" id="KW-0547">Nucleotide-binding</keyword>
<dbReference type="SMART" id="SM00382">
    <property type="entry name" value="AAA"/>
    <property type="match status" value="1"/>
</dbReference>
<sequence length="330" mass="38392">MKNNINKIENLEKKFKSGYGIENINFIVKPGRVFGYLGPNGAGKSTTIRSLMGFIKPNSGSSIIKKRNENEIENIISYDSWNDKDHTQKIIIGYVPGEIAFPQHMTGLNLLKMVFKLRNMTNWEIVKQNILYWEFDPNLKIKKMSKGIKQKLALVIAWMHNPDIIILDEPTTGLDPLMQEKFIALVKKSKNEGKVIIMSSHIFSEIEKTCDTVAIIKKGKIVSLIDIEDIKYNNEKTYEVKFIKDMKVETIESNLWKIDSFKDNIFIFNVKNKNVNNFLEFISKQKVEFLKEHPLDLEKYFMTYYENEVSTLVKENIDKFEHNIKPASKH</sequence>
<name>A0A0K1W131_9MOLU</name>
<organism evidence="6 7">
    <name type="scientific">Spiroplasma litorale</name>
    <dbReference type="NCBI Taxonomy" id="216942"/>
    <lineage>
        <taxon>Bacteria</taxon>
        <taxon>Bacillati</taxon>
        <taxon>Mycoplasmatota</taxon>
        <taxon>Mollicutes</taxon>
        <taxon>Entomoplasmatales</taxon>
        <taxon>Spiroplasmataceae</taxon>
        <taxon>Spiroplasma</taxon>
    </lineage>
</organism>
<evidence type="ECO:0000256" key="1">
    <source>
        <dbReference type="ARBA" id="ARBA00005417"/>
    </source>
</evidence>
<gene>
    <name evidence="6" type="ORF">SLITO_v1c02390</name>
</gene>
<dbReference type="PANTHER" id="PTHR43335">
    <property type="entry name" value="ABC TRANSPORTER, ATP-BINDING PROTEIN"/>
    <property type="match status" value="1"/>
</dbReference>
<evidence type="ECO:0000313" key="6">
    <source>
        <dbReference type="EMBL" id="AKX33896.1"/>
    </source>
</evidence>
<protein>
    <submittedName>
        <fullName evidence="6">ABC transporter ATP-binding protein</fullName>
    </submittedName>
</protein>
<comment type="similarity">
    <text evidence="1">Belongs to the ABC transporter superfamily.</text>
</comment>
<dbReference type="EMBL" id="CP012357">
    <property type="protein sequence ID" value="AKX33896.1"/>
    <property type="molecule type" value="Genomic_DNA"/>
</dbReference>
<dbReference type="Gene3D" id="3.40.50.300">
    <property type="entry name" value="P-loop containing nucleotide triphosphate hydrolases"/>
    <property type="match status" value="1"/>
</dbReference>
<dbReference type="PROSITE" id="PS50893">
    <property type="entry name" value="ABC_TRANSPORTER_2"/>
    <property type="match status" value="1"/>
</dbReference>
<dbReference type="CDD" id="cd03230">
    <property type="entry name" value="ABC_DR_subfamily_A"/>
    <property type="match status" value="1"/>
</dbReference>
<dbReference type="STRING" id="216942.SLITO_v1c02390"/>
<keyword evidence="7" id="KW-1185">Reference proteome</keyword>
<dbReference type="GO" id="GO:0005524">
    <property type="term" value="F:ATP binding"/>
    <property type="evidence" value="ECO:0007669"/>
    <property type="project" value="UniProtKB-KW"/>
</dbReference>
<dbReference type="OrthoDB" id="9778547at2"/>
<keyword evidence="4 6" id="KW-0067">ATP-binding</keyword>
<dbReference type="RefSeq" id="WP_075057994.1">
    <property type="nucleotide sequence ID" value="NZ_CP012357.1"/>
</dbReference>
<proteinExistence type="inferred from homology"/>
<dbReference type="Pfam" id="PF00005">
    <property type="entry name" value="ABC_tran"/>
    <property type="match status" value="1"/>
</dbReference>
<evidence type="ECO:0000259" key="5">
    <source>
        <dbReference type="PROSITE" id="PS50893"/>
    </source>
</evidence>
<accession>A0A0K1W131</accession>